<keyword evidence="2" id="KW-1185">Reference proteome</keyword>
<dbReference type="RefSeq" id="WP_086632618.1">
    <property type="nucleotide sequence ID" value="NZ_JOPB01000015.1"/>
</dbReference>
<comment type="caution">
    <text evidence="1">The sequence shown here is derived from an EMBL/GenBank/DDBJ whole genome shotgun (WGS) entry which is preliminary data.</text>
</comment>
<gene>
    <name evidence="1" type="ORF">HK18_01015</name>
</gene>
<reference evidence="2" key="1">
    <citation type="submission" date="2014-06" db="EMBL/GenBank/DDBJ databases">
        <authorList>
            <person name="Winans N.J."/>
            <person name="Newell P.D."/>
            <person name="Douglas A.E."/>
        </authorList>
    </citation>
    <scope>NUCLEOTIDE SEQUENCE [LARGE SCALE GENOMIC DNA]</scope>
    <source>
        <strain evidence="2">DmL_052</strain>
    </source>
</reference>
<evidence type="ECO:0000313" key="1">
    <source>
        <dbReference type="EMBL" id="OUI77826.1"/>
    </source>
</evidence>
<proteinExistence type="predicted"/>
<dbReference type="AlphaFoldDB" id="A0A251ZT40"/>
<feature type="non-terminal residue" evidence="1">
    <location>
        <position position="1"/>
    </location>
</feature>
<evidence type="ECO:0000313" key="2">
    <source>
        <dbReference type="Proteomes" id="UP000194946"/>
    </source>
</evidence>
<accession>A0A251ZT40</accession>
<name>A0A251ZT40_9PROT</name>
<dbReference type="EMBL" id="JOPB01000015">
    <property type="protein sequence ID" value="OUI77826.1"/>
    <property type="molecule type" value="Genomic_DNA"/>
</dbReference>
<organism evidence="1 2">
    <name type="scientific">Commensalibacter intestini</name>
    <dbReference type="NCBI Taxonomy" id="479936"/>
    <lineage>
        <taxon>Bacteria</taxon>
        <taxon>Pseudomonadati</taxon>
        <taxon>Pseudomonadota</taxon>
        <taxon>Alphaproteobacteria</taxon>
        <taxon>Acetobacterales</taxon>
        <taxon>Acetobacteraceae</taxon>
    </lineage>
</organism>
<dbReference type="Proteomes" id="UP000194946">
    <property type="component" value="Unassembled WGS sequence"/>
</dbReference>
<sequence length="440" mass="48879">YPQASTECQQQNINTAEEWYTHFMSVAGDAGFYHQCGFDVSNCGYNTADAFMQSIKAHNQIYTQTTSSQYGTNEVVVKTQATDASGKSVYPERLPLQAFYYQNATGLTEAQKYQQDYYNTTGKVVPVVYMNTTDFNNISFSYFADDQTINKGAETATELTASYDKTVDNCGSADAPASDCSGNIIRFTNYSTQFKVWDPSPAAVGRKGVSFMYVRQDLPLDKSFKDKTSGLVYYPTQEKPLAKDVNSIRCAYPVDGYTDRRYTNGENDACGATVKYPTDSQPCQEQGIITGQEWYDHFAAIPDVDKDRLQHQCGFSLASNESNLGNIFKAVIDGQKLLQTARGSANYDELILGVPAYNKVTDANGNVSYNIDNPKSLPIEAFFYTNATGLTEAQGYQKDYLEATGTYVPVVQFDLDTTTGKVTYTYNKADQTDSYNQNNQ</sequence>
<protein>
    <submittedName>
        <fullName evidence="1">Uncharacterized protein</fullName>
    </submittedName>
</protein>